<evidence type="ECO:0000256" key="1">
    <source>
        <dbReference type="SAM" id="MobiDB-lite"/>
    </source>
</evidence>
<name>A0A8J4CK60_9CHLO</name>
<feature type="region of interest" description="Disordered" evidence="1">
    <location>
        <begin position="364"/>
        <end position="472"/>
    </location>
</feature>
<feature type="non-terminal residue" evidence="3">
    <location>
        <position position="486"/>
    </location>
</feature>
<dbReference type="EMBL" id="BNCP01000017">
    <property type="protein sequence ID" value="GIL80188.1"/>
    <property type="molecule type" value="Genomic_DNA"/>
</dbReference>
<feature type="compositionally biased region" description="Pro residues" evidence="1">
    <location>
        <begin position="364"/>
        <end position="436"/>
    </location>
</feature>
<dbReference type="Proteomes" id="UP000747110">
    <property type="component" value="Unassembled WGS sequence"/>
</dbReference>
<dbReference type="AlphaFoldDB" id="A0A8J4CK60"/>
<reference evidence="3" key="1">
    <citation type="journal article" date="2021" name="Proc. Natl. Acad. Sci. U.S.A.">
        <title>Three genomes in the algal genus Volvox reveal the fate of a haploid sex-determining region after a transition to homothallism.</title>
        <authorList>
            <person name="Yamamoto K."/>
            <person name="Hamaji T."/>
            <person name="Kawai-Toyooka H."/>
            <person name="Matsuzaki R."/>
            <person name="Takahashi F."/>
            <person name="Nishimura Y."/>
            <person name="Kawachi M."/>
            <person name="Noguchi H."/>
            <person name="Minakuchi Y."/>
            <person name="Umen J.G."/>
            <person name="Toyoda A."/>
            <person name="Nozaki H."/>
        </authorList>
    </citation>
    <scope>NUCLEOTIDE SEQUENCE</scope>
    <source>
        <strain evidence="3">NIES-3786</strain>
    </source>
</reference>
<feature type="compositionally biased region" description="Polar residues" evidence="1">
    <location>
        <begin position="461"/>
        <end position="472"/>
    </location>
</feature>
<evidence type="ECO:0000313" key="4">
    <source>
        <dbReference type="Proteomes" id="UP000747110"/>
    </source>
</evidence>
<accession>A0A8J4CK60</accession>
<evidence type="ECO:0000256" key="2">
    <source>
        <dbReference type="SAM" id="SignalP"/>
    </source>
</evidence>
<dbReference type="PRINTS" id="PR01217">
    <property type="entry name" value="PRICHEXTENSN"/>
</dbReference>
<comment type="caution">
    <text evidence="3">The sequence shown here is derived from an EMBL/GenBank/DDBJ whole genome shotgun (WGS) entry which is preliminary data.</text>
</comment>
<feature type="signal peptide" evidence="2">
    <location>
        <begin position="1"/>
        <end position="29"/>
    </location>
</feature>
<protein>
    <submittedName>
        <fullName evidence="3">Uncharacterized protein</fullName>
    </submittedName>
</protein>
<proteinExistence type="predicted"/>
<sequence length="486" mass="52555">MAGSCASIRMKVLGVFIVLAFVNLDRIQGTNCPAVPGFDVTPDIDIVGPDLAGPIYNPDVDCKSRWNCYFFLLVTSAIAESWYFPYINMGWTKYSRTDTIARPGMCAYVRSSNTYCPPVAGYSVQADTVIAGYDIGSPVADGASACNTYKNCTSFALITPWVEDAYFYDKVNTGWPKSVISPTIYFKGMCLYIKMPNTSCPAVPGFDVTPNIDYVGPDLAGPIYNPDVDCKSRWNCYYFLLVTSVITESLYFQYINMGWTKSTRTDTITRPGMCAYVRSSSTYCPPIAGYSVQADTVVVGFNIGAAVPDGASTCNTYSNCTGFALATAWIVDPYYYNMIGKGFLKSATSPTMYYQGLCSYTKLPRPPSPPPPPRPPPPKPPLPAPPSPRPPFPSPPKNPSPPSPPPPPSPYPLPPPPPSPSPPPPPFPPQPPPRPPSSTVCPAVPDYIAIPDSDHIGDDVPNSNPSGLPSKTCMNRYDCLGFTSDG</sequence>
<feature type="chain" id="PRO_5035211886" evidence="2">
    <location>
        <begin position="30"/>
        <end position="486"/>
    </location>
</feature>
<organism evidence="3 4">
    <name type="scientific">Volvox reticuliferus</name>
    <dbReference type="NCBI Taxonomy" id="1737510"/>
    <lineage>
        <taxon>Eukaryota</taxon>
        <taxon>Viridiplantae</taxon>
        <taxon>Chlorophyta</taxon>
        <taxon>core chlorophytes</taxon>
        <taxon>Chlorophyceae</taxon>
        <taxon>CS clade</taxon>
        <taxon>Chlamydomonadales</taxon>
        <taxon>Volvocaceae</taxon>
        <taxon>Volvox</taxon>
    </lineage>
</organism>
<keyword evidence="4" id="KW-1185">Reference proteome</keyword>
<evidence type="ECO:0000313" key="3">
    <source>
        <dbReference type="EMBL" id="GIL80188.1"/>
    </source>
</evidence>
<keyword evidence="2" id="KW-0732">Signal</keyword>
<gene>
    <name evidence="3" type="ORF">Vretifemale_9363</name>
</gene>